<evidence type="ECO:0000313" key="3">
    <source>
        <dbReference type="Proteomes" id="UP000800200"/>
    </source>
</evidence>
<dbReference type="AlphaFoldDB" id="A0A6A6DWL5"/>
<dbReference type="Proteomes" id="UP000800200">
    <property type="component" value="Unassembled WGS sequence"/>
</dbReference>
<organism evidence="2 3">
    <name type="scientific">Zopfia rhizophila CBS 207.26</name>
    <dbReference type="NCBI Taxonomy" id="1314779"/>
    <lineage>
        <taxon>Eukaryota</taxon>
        <taxon>Fungi</taxon>
        <taxon>Dikarya</taxon>
        <taxon>Ascomycota</taxon>
        <taxon>Pezizomycotina</taxon>
        <taxon>Dothideomycetes</taxon>
        <taxon>Dothideomycetes incertae sedis</taxon>
        <taxon>Zopfiaceae</taxon>
        <taxon>Zopfia</taxon>
    </lineage>
</organism>
<keyword evidence="3" id="KW-1185">Reference proteome</keyword>
<evidence type="ECO:0000313" key="2">
    <source>
        <dbReference type="EMBL" id="KAF2183423.1"/>
    </source>
</evidence>
<sequence>MFTSTTSITLIPCLVVRFTLPALQVPTSTQWWRFFPYLQPPSIYEMRMGQGLRRMIIRFNLESTTLLLPPFSRSTMSRGSSKQLAILPESVSPPSVRLFVCEIVDALYLRKLCPCLLELSSLRQTRSRTYFPTSLRRSLD</sequence>
<feature type="signal peptide" evidence="1">
    <location>
        <begin position="1"/>
        <end position="21"/>
    </location>
</feature>
<accession>A0A6A6DWL5</accession>
<gene>
    <name evidence="2" type="ORF">K469DRAFT_211727</name>
</gene>
<protein>
    <recommendedName>
        <fullName evidence="4">Secreted protein</fullName>
    </recommendedName>
</protein>
<proteinExistence type="predicted"/>
<name>A0A6A6DWL5_9PEZI</name>
<evidence type="ECO:0000256" key="1">
    <source>
        <dbReference type="SAM" id="SignalP"/>
    </source>
</evidence>
<reference evidence="2" key="1">
    <citation type="journal article" date="2020" name="Stud. Mycol.">
        <title>101 Dothideomycetes genomes: a test case for predicting lifestyles and emergence of pathogens.</title>
        <authorList>
            <person name="Haridas S."/>
            <person name="Albert R."/>
            <person name="Binder M."/>
            <person name="Bloem J."/>
            <person name="Labutti K."/>
            <person name="Salamov A."/>
            <person name="Andreopoulos B."/>
            <person name="Baker S."/>
            <person name="Barry K."/>
            <person name="Bills G."/>
            <person name="Bluhm B."/>
            <person name="Cannon C."/>
            <person name="Castanera R."/>
            <person name="Culley D."/>
            <person name="Daum C."/>
            <person name="Ezra D."/>
            <person name="Gonzalez J."/>
            <person name="Henrissat B."/>
            <person name="Kuo A."/>
            <person name="Liang C."/>
            <person name="Lipzen A."/>
            <person name="Lutzoni F."/>
            <person name="Magnuson J."/>
            <person name="Mondo S."/>
            <person name="Nolan M."/>
            <person name="Ohm R."/>
            <person name="Pangilinan J."/>
            <person name="Park H.-J."/>
            <person name="Ramirez L."/>
            <person name="Alfaro M."/>
            <person name="Sun H."/>
            <person name="Tritt A."/>
            <person name="Yoshinaga Y."/>
            <person name="Zwiers L.-H."/>
            <person name="Turgeon B."/>
            <person name="Goodwin S."/>
            <person name="Spatafora J."/>
            <person name="Crous P."/>
            <person name="Grigoriev I."/>
        </authorList>
    </citation>
    <scope>NUCLEOTIDE SEQUENCE</scope>
    <source>
        <strain evidence="2">CBS 207.26</strain>
    </source>
</reference>
<keyword evidence="1" id="KW-0732">Signal</keyword>
<evidence type="ECO:0008006" key="4">
    <source>
        <dbReference type="Google" id="ProtNLM"/>
    </source>
</evidence>
<dbReference type="EMBL" id="ML994643">
    <property type="protein sequence ID" value="KAF2183423.1"/>
    <property type="molecule type" value="Genomic_DNA"/>
</dbReference>
<feature type="chain" id="PRO_5025691859" description="Secreted protein" evidence="1">
    <location>
        <begin position="22"/>
        <end position="140"/>
    </location>
</feature>